<name>A0A212BZ58_CEREH</name>
<organism evidence="1 2">
    <name type="scientific">Cervus elaphus hippelaphus</name>
    <name type="common">European red deer</name>
    <dbReference type="NCBI Taxonomy" id="46360"/>
    <lineage>
        <taxon>Eukaryota</taxon>
        <taxon>Metazoa</taxon>
        <taxon>Chordata</taxon>
        <taxon>Craniata</taxon>
        <taxon>Vertebrata</taxon>
        <taxon>Euteleostomi</taxon>
        <taxon>Mammalia</taxon>
        <taxon>Eutheria</taxon>
        <taxon>Laurasiatheria</taxon>
        <taxon>Artiodactyla</taxon>
        <taxon>Ruminantia</taxon>
        <taxon>Pecora</taxon>
        <taxon>Cervidae</taxon>
        <taxon>Cervinae</taxon>
        <taxon>Cervus</taxon>
    </lineage>
</organism>
<comment type="caution">
    <text evidence="1">The sequence shown here is derived from an EMBL/GenBank/DDBJ whole genome shotgun (WGS) entry which is preliminary data.</text>
</comment>
<accession>A0A212BZ58</accession>
<dbReference type="SUPFAM" id="SSF143113">
    <property type="entry name" value="NAP-like"/>
    <property type="match status" value="1"/>
</dbReference>
<keyword evidence="2" id="KW-1185">Reference proteome</keyword>
<proteinExistence type="predicted"/>
<evidence type="ECO:0000313" key="2">
    <source>
        <dbReference type="Proteomes" id="UP000242450"/>
    </source>
</evidence>
<protein>
    <submittedName>
        <fullName evidence="1">Uncharacterized protein</fullName>
    </submittedName>
</protein>
<dbReference type="Proteomes" id="UP000242450">
    <property type="component" value="Chromosome Y"/>
</dbReference>
<dbReference type="InterPro" id="IPR037231">
    <property type="entry name" value="NAP-like_sf"/>
</dbReference>
<reference evidence="1 2" key="1">
    <citation type="journal article" date="2018" name="Mol. Genet. Genomics">
        <title>The red deer Cervus elaphus genome CerEla1.0: sequencing, annotating, genes, and chromosomes.</title>
        <authorList>
            <person name="Bana N.A."/>
            <person name="Nyiri A."/>
            <person name="Nagy J."/>
            <person name="Frank K."/>
            <person name="Nagy T."/>
            <person name="Steger V."/>
            <person name="Schiller M."/>
            <person name="Lakatos P."/>
            <person name="Sugar L."/>
            <person name="Horn P."/>
            <person name="Barta E."/>
            <person name="Orosz L."/>
        </authorList>
    </citation>
    <scope>NUCLEOTIDE SEQUENCE [LARGE SCALE GENOMIC DNA]</scope>
    <source>
        <strain evidence="1">Hungarian</strain>
    </source>
</reference>
<sequence length="167" mass="19334">MEAVEEGVALQEGDVEGIGQDLHSPVEDIMEEVEVLVVKEEQELLSSQEWEENREEQNQGHPRLVVPRDWPPLPLHQTLEALAVLQVDLSCANEKYRRAYFRLRRKNHQRRMCLLSRRSAIMQGIPSFWHKVLSILLLLRSVVQEKIKNRRRLRGVGDGTGKTRGPK</sequence>
<dbReference type="EMBL" id="MKHE01000035">
    <property type="protein sequence ID" value="OWJ99025.1"/>
    <property type="molecule type" value="Genomic_DNA"/>
</dbReference>
<dbReference type="AlphaFoldDB" id="A0A212BZ58"/>
<gene>
    <name evidence="1" type="ORF">Celaphus_00019614</name>
</gene>
<evidence type="ECO:0000313" key="1">
    <source>
        <dbReference type="EMBL" id="OWJ99025.1"/>
    </source>
</evidence>